<comment type="caution">
    <text evidence="2">The sequence shown here is derived from an EMBL/GenBank/DDBJ whole genome shotgun (WGS) entry which is preliminary data.</text>
</comment>
<name>A0ABS4G6B2_9CLOT</name>
<dbReference type="Proteomes" id="UP001519271">
    <property type="component" value="Unassembled WGS sequence"/>
</dbReference>
<evidence type="ECO:0000313" key="2">
    <source>
        <dbReference type="EMBL" id="MBP1920088.1"/>
    </source>
</evidence>
<reference evidence="2 3" key="1">
    <citation type="submission" date="2021-03" db="EMBL/GenBank/DDBJ databases">
        <title>Genomic Encyclopedia of Type Strains, Phase IV (KMG-IV): sequencing the most valuable type-strain genomes for metagenomic binning, comparative biology and taxonomic classification.</title>
        <authorList>
            <person name="Goeker M."/>
        </authorList>
    </citation>
    <scope>NUCLEOTIDE SEQUENCE [LARGE SCALE GENOMIC DNA]</scope>
    <source>
        <strain evidence="2 3">DSM 6139</strain>
    </source>
</reference>
<keyword evidence="1" id="KW-0812">Transmembrane</keyword>
<dbReference type="EMBL" id="JAGGKC010000023">
    <property type="protein sequence ID" value="MBP1920088.1"/>
    <property type="molecule type" value="Genomic_DNA"/>
</dbReference>
<keyword evidence="1" id="KW-1133">Transmembrane helix</keyword>
<proteinExistence type="predicted"/>
<organism evidence="2 3">
    <name type="scientific">Youngiibacter multivorans</name>
    <dbReference type="NCBI Taxonomy" id="937251"/>
    <lineage>
        <taxon>Bacteria</taxon>
        <taxon>Bacillati</taxon>
        <taxon>Bacillota</taxon>
        <taxon>Clostridia</taxon>
        <taxon>Eubacteriales</taxon>
        <taxon>Clostridiaceae</taxon>
        <taxon>Youngiibacter</taxon>
    </lineage>
</organism>
<evidence type="ECO:0000256" key="1">
    <source>
        <dbReference type="SAM" id="Phobius"/>
    </source>
</evidence>
<evidence type="ECO:0000313" key="3">
    <source>
        <dbReference type="Proteomes" id="UP001519271"/>
    </source>
</evidence>
<gene>
    <name evidence="2" type="ORF">J2Z34_002586</name>
</gene>
<feature type="transmembrane region" description="Helical" evidence="1">
    <location>
        <begin position="14"/>
        <end position="36"/>
    </location>
</feature>
<sequence>MRSGIKRGYILHEILYYIIIMALALGIALRSFTGVLKTYLDARSQLKAMDYAYMAFERIKEDLHSNTDSLAIAGGVLYILKDESVNGRYIKMFQSADKLRYAVGSTTYVDTPVQNICVGLRSSSFRIENGILIVKLIFDGLELERGFQIEY</sequence>
<dbReference type="RefSeq" id="WP_209460266.1">
    <property type="nucleotide sequence ID" value="NZ_JAGGKC010000023.1"/>
</dbReference>
<keyword evidence="3" id="KW-1185">Reference proteome</keyword>
<keyword evidence="1" id="KW-0472">Membrane</keyword>
<accession>A0ABS4G6B2</accession>
<protein>
    <submittedName>
        <fullName evidence="2">Uncharacterized protein</fullName>
    </submittedName>
</protein>